<evidence type="ECO:0000256" key="1">
    <source>
        <dbReference type="ARBA" id="ARBA00023015"/>
    </source>
</evidence>
<dbReference type="KEGG" id="cbar:PATL70BA_2170"/>
<dbReference type="InterPro" id="IPR000524">
    <property type="entry name" value="Tscrpt_reg_HTH_GntR"/>
</dbReference>
<evidence type="ECO:0000259" key="4">
    <source>
        <dbReference type="PROSITE" id="PS50949"/>
    </source>
</evidence>
<dbReference type="Proteomes" id="UP000279029">
    <property type="component" value="Chromosome"/>
</dbReference>
<proteinExistence type="predicted"/>
<reference evidence="5 6" key="1">
    <citation type="submission" date="2018-09" db="EMBL/GenBank/DDBJ databases">
        <authorList>
            <person name="Postec A."/>
        </authorList>
    </citation>
    <scope>NUCLEOTIDE SEQUENCE [LARGE SCALE GENOMIC DNA]</scope>
    <source>
        <strain evidence="5">70B-A</strain>
    </source>
</reference>
<dbReference type="InterPro" id="IPR028978">
    <property type="entry name" value="Chorismate_lyase_/UTRA_dom_sf"/>
</dbReference>
<dbReference type="SMART" id="SM00866">
    <property type="entry name" value="UTRA"/>
    <property type="match status" value="1"/>
</dbReference>
<organism evidence="5 6">
    <name type="scientific">Petrocella atlantisensis</name>
    <dbReference type="NCBI Taxonomy" id="2173034"/>
    <lineage>
        <taxon>Bacteria</taxon>
        <taxon>Bacillati</taxon>
        <taxon>Bacillota</taxon>
        <taxon>Clostridia</taxon>
        <taxon>Lachnospirales</taxon>
        <taxon>Vallitaleaceae</taxon>
        <taxon>Petrocella</taxon>
    </lineage>
</organism>
<accession>A0A3P7PGN7</accession>
<evidence type="ECO:0000313" key="6">
    <source>
        <dbReference type="Proteomes" id="UP000279029"/>
    </source>
</evidence>
<sequence>MAIYQDVKKELIHRMKEGIYKAGEKIPSERDLCLEFKVSRMTIRQALSELVAEGVLYKTIGRGTFVSSPSLYQENLKSFTHTLIGQGMVPSTKIIEVATISQLKKISHWLNVDQTDPFYKVKRLRLGDGVPIALETIYIPKKYAQGLLKHDLTTSLYKLLEKEYGYDLTHITCDIEANISSRIIMEAMNLQQQTALLKITGITYAQNDLKLFYEESYYRSQLYKYHVDILNRP</sequence>
<dbReference type="RefSeq" id="WP_172596200.1">
    <property type="nucleotide sequence ID" value="NZ_LR130778.1"/>
</dbReference>
<dbReference type="InterPro" id="IPR036388">
    <property type="entry name" value="WH-like_DNA-bd_sf"/>
</dbReference>
<gene>
    <name evidence="5" type="ORF">PATL70BA_2170</name>
</gene>
<dbReference type="FunFam" id="1.10.10.10:FF:000079">
    <property type="entry name" value="GntR family transcriptional regulator"/>
    <property type="match status" value="1"/>
</dbReference>
<dbReference type="SUPFAM" id="SSF64288">
    <property type="entry name" value="Chorismate lyase-like"/>
    <property type="match status" value="1"/>
</dbReference>
<dbReference type="AlphaFoldDB" id="A0A3P7PGN7"/>
<dbReference type="PANTHER" id="PTHR44846:SF1">
    <property type="entry name" value="MANNOSYL-D-GLYCERATE TRANSPORT_METABOLISM SYSTEM REPRESSOR MNGR-RELATED"/>
    <property type="match status" value="1"/>
</dbReference>
<dbReference type="PANTHER" id="PTHR44846">
    <property type="entry name" value="MANNOSYL-D-GLYCERATE TRANSPORT/METABOLISM SYSTEM REPRESSOR MNGR-RELATED"/>
    <property type="match status" value="1"/>
</dbReference>
<dbReference type="PROSITE" id="PS50949">
    <property type="entry name" value="HTH_GNTR"/>
    <property type="match status" value="1"/>
</dbReference>
<keyword evidence="3" id="KW-0804">Transcription</keyword>
<dbReference type="Gene3D" id="3.40.1410.10">
    <property type="entry name" value="Chorismate lyase-like"/>
    <property type="match status" value="1"/>
</dbReference>
<keyword evidence="6" id="KW-1185">Reference proteome</keyword>
<dbReference type="GO" id="GO:0003700">
    <property type="term" value="F:DNA-binding transcription factor activity"/>
    <property type="evidence" value="ECO:0007669"/>
    <property type="project" value="InterPro"/>
</dbReference>
<keyword evidence="1" id="KW-0805">Transcription regulation</keyword>
<dbReference type="Pfam" id="PF00392">
    <property type="entry name" value="GntR"/>
    <property type="match status" value="1"/>
</dbReference>
<evidence type="ECO:0000313" key="5">
    <source>
        <dbReference type="EMBL" id="VDN48058.1"/>
    </source>
</evidence>
<dbReference type="InterPro" id="IPR050679">
    <property type="entry name" value="Bact_HTH_transcr_reg"/>
</dbReference>
<dbReference type="Gene3D" id="1.10.10.10">
    <property type="entry name" value="Winged helix-like DNA-binding domain superfamily/Winged helix DNA-binding domain"/>
    <property type="match status" value="1"/>
</dbReference>
<dbReference type="SUPFAM" id="SSF46785">
    <property type="entry name" value="Winged helix' DNA-binding domain"/>
    <property type="match status" value="1"/>
</dbReference>
<dbReference type="InterPro" id="IPR036390">
    <property type="entry name" value="WH_DNA-bd_sf"/>
</dbReference>
<dbReference type="EMBL" id="LR130778">
    <property type="protein sequence ID" value="VDN48058.1"/>
    <property type="molecule type" value="Genomic_DNA"/>
</dbReference>
<evidence type="ECO:0000256" key="2">
    <source>
        <dbReference type="ARBA" id="ARBA00023125"/>
    </source>
</evidence>
<dbReference type="PRINTS" id="PR00035">
    <property type="entry name" value="HTHGNTR"/>
</dbReference>
<dbReference type="SMART" id="SM00345">
    <property type="entry name" value="HTH_GNTR"/>
    <property type="match status" value="1"/>
</dbReference>
<name>A0A3P7PGN7_9FIRM</name>
<dbReference type="CDD" id="cd07377">
    <property type="entry name" value="WHTH_GntR"/>
    <property type="match status" value="1"/>
</dbReference>
<dbReference type="GO" id="GO:0045892">
    <property type="term" value="P:negative regulation of DNA-templated transcription"/>
    <property type="evidence" value="ECO:0007669"/>
    <property type="project" value="TreeGrafter"/>
</dbReference>
<evidence type="ECO:0000256" key="3">
    <source>
        <dbReference type="ARBA" id="ARBA00023163"/>
    </source>
</evidence>
<dbReference type="Pfam" id="PF07702">
    <property type="entry name" value="UTRA"/>
    <property type="match status" value="1"/>
</dbReference>
<protein>
    <submittedName>
        <fullName evidence="5">GntR family transcriptional regulator</fullName>
    </submittedName>
</protein>
<keyword evidence="2" id="KW-0238">DNA-binding</keyword>
<dbReference type="InterPro" id="IPR011663">
    <property type="entry name" value="UTRA"/>
</dbReference>
<dbReference type="GO" id="GO:0003677">
    <property type="term" value="F:DNA binding"/>
    <property type="evidence" value="ECO:0007669"/>
    <property type="project" value="UniProtKB-KW"/>
</dbReference>
<feature type="domain" description="HTH gntR-type" evidence="4">
    <location>
        <begin position="1"/>
        <end position="69"/>
    </location>
</feature>